<feature type="region of interest" description="Disordered" evidence="1">
    <location>
        <begin position="208"/>
        <end position="229"/>
    </location>
</feature>
<name>A0A5B9GNR4_9PROT</name>
<accession>A0A5B9GNR4</accession>
<dbReference type="Proteomes" id="UP000287027">
    <property type="component" value="Chromosome"/>
</dbReference>
<proteinExistence type="predicted"/>
<evidence type="ECO:0000313" key="3">
    <source>
        <dbReference type="Proteomes" id="UP000287027"/>
    </source>
</evidence>
<gene>
    <name evidence="2" type="ORF">EOV40_009800</name>
</gene>
<reference evidence="2 3" key="1">
    <citation type="submission" date="2019-08" db="EMBL/GenBank/DDBJ databases">
        <title>Acetobacter oryzioeni sp. nov., isolated from Korean rice wine vinegar.</title>
        <authorList>
            <person name="Baek J.H."/>
            <person name="Kim K.H."/>
            <person name="Jeon C.O."/>
            <person name="Han D.M."/>
        </authorList>
    </citation>
    <scope>NUCLEOTIDE SEQUENCE [LARGE SCALE GENOMIC DNA]</scope>
    <source>
        <strain evidence="2 3">B6</strain>
    </source>
</reference>
<evidence type="ECO:0000313" key="2">
    <source>
        <dbReference type="EMBL" id="QEE85970.1"/>
    </source>
</evidence>
<dbReference type="EMBL" id="CP042808">
    <property type="protein sequence ID" value="QEE85970.1"/>
    <property type="molecule type" value="Genomic_DNA"/>
</dbReference>
<sequence>MPLTAVPLPSLWNVPVANGVPKLAAYAVEGAEAVASVTAGTLLQDYLVSDAASHWGIFDASKNRVLTAAHVISLDGQSSYQISDAPLEEGAFSSYNKVTAPSIYRILVICDGSEIGGGGLSDLVSMYSISTFKNALTGSGDMYVRKDFLDTLEALEQDTNLYSVATPEKVYRNVNILGSRWSRSSRGGITMPAVEIALQTVRLTATSSFSNAHEPQGQPLQTNGVVQPSSSEISDAFMKNIMDGAT</sequence>
<dbReference type="AlphaFoldDB" id="A0A5B9GNR4"/>
<dbReference type="KEGG" id="aoy:EOV40_009800"/>
<evidence type="ECO:0000256" key="1">
    <source>
        <dbReference type="SAM" id="MobiDB-lite"/>
    </source>
</evidence>
<keyword evidence="3" id="KW-1185">Reference proteome</keyword>
<organism evidence="2 3">
    <name type="scientific">Acetobacter oryzoeni</name>
    <dbReference type="NCBI Taxonomy" id="2500548"/>
    <lineage>
        <taxon>Bacteria</taxon>
        <taxon>Pseudomonadati</taxon>
        <taxon>Pseudomonadota</taxon>
        <taxon>Alphaproteobacteria</taxon>
        <taxon>Acetobacterales</taxon>
        <taxon>Acetobacteraceae</taxon>
        <taxon>Acetobacter</taxon>
    </lineage>
</organism>
<dbReference type="RefSeq" id="WP_128105809.1">
    <property type="nucleotide sequence ID" value="NZ_CP042808.1"/>
</dbReference>
<protein>
    <submittedName>
        <fullName evidence="2">Uncharacterized protein</fullName>
    </submittedName>
</protein>